<feature type="compositionally biased region" description="Polar residues" evidence="2">
    <location>
        <begin position="398"/>
        <end position="408"/>
    </location>
</feature>
<dbReference type="SUPFAM" id="SSF52467">
    <property type="entry name" value="DHS-like NAD/FAD-binding domain"/>
    <property type="match status" value="3"/>
</dbReference>
<feature type="compositionally biased region" description="Basic and acidic residues" evidence="2">
    <location>
        <begin position="417"/>
        <end position="428"/>
    </location>
</feature>
<dbReference type="Gene3D" id="3.40.50.1220">
    <property type="entry name" value="TPP-binding domain"/>
    <property type="match status" value="2"/>
</dbReference>
<evidence type="ECO:0000313" key="4">
    <source>
        <dbReference type="Proteomes" id="UP001057375"/>
    </source>
</evidence>
<protein>
    <recommendedName>
        <fullName evidence="5">Deacetylase sirtuin-type domain-containing protein</fullName>
    </recommendedName>
</protein>
<dbReference type="Gene3D" id="3.30.1600.10">
    <property type="entry name" value="SIR2/SIRT2 'Small Domain"/>
    <property type="match status" value="1"/>
</dbReference>
<name>A0ABQ5JS55_9EUKA</name>
<dbReference type="InterPro" id="IPR029035">
    <property type="entry name" value="DHS-like_NAD/FAD-binding_dom"/>
</dbReference>
<reference evidence="3" key="1">
    <citation type="submission" date="2022-03" db="EMBL/GenBank/DDBJ databases">
        <title>Draft genome sequence of Aduncisulcus paluster, a free-living microaerophilic Fornicata.</title>
        <authorList>
            <person name="Yuyama I."/>
            <person name="Kume K."/>
            <person name="Tamura T."/>
            <person name="Inagaki Y."/>
            <person name="Hashimoto T."/>
        </authorList>
    </citation>
    <scope>NUCLEOTIDE SEQUENCE</scope>
    <source>
        <strain evidence="3">NY0171</strain>
    </source>
</reference>
<proteinExistence type="predicted"/>
<evidence type="ECO:0000256" key="1">
    <source>
        <dbReference type="ARBA" id="ARBA00022679"/>
    </source>
</evidence>
<feature type="region of interest" description="Disordered" evidence="2">
    <location>
        <begin position="398"/>
        <end position="430"/>
    </location>
</feature>
<dbReference type="PANTHER" id="PTHR11085:SF10">
    <property type="entry name" value="NAD-DEPENDENT PROTEIN DEACYLASE SIRTUIN-5, MITOCHONDRIAL-RELATED"/>
    <property type="match status" value="1"/>
</dbReference>
<evidence type="ECO:0000313" key="3">
    <source>
        <dbReference type="EMBL" id="GKT14587.1"/>
    </source>
</evidence>
<organism evidence="3 4">
    <name type="scientific">Aduncisulcus paluster</name>
    <dbReference type="NCBI Taxonomy" id="2918883"/>
    <lineage>
        <taxon>Eukaryota</taxon>
        <taxon>Metamonada</taxon>
        <taxon>Carpediemonas-like organisms</taxon>
        <taxon>Aduncisulcus</taxon>
    </lineage>
</organism>
<feature type="region of interest" description="Disordered" evidence="2">
    <location>
        <begin position="245"/>
        <end position="271"/>
    </location>
</feature>
<keyword evidence="4" id="KW-1185">Reference proteome</keyword>
<feature type="compositionally biased region" description="Low complexity" evidence="2">
    <location>
        <begin position="257"/>
        <end position="271"/>
    </location>
</feature>
<dbReference type="EMBL" id="BQXS01011604">
    <property type="protein sequence ID" value="GKT14587.1"/>
    <property type="molecule type" value="Genomic_DNA"/>
</dbReference>
<evidence type="ECO:0008006" key="5">
    <source>
        <dbReference type="Google" id="ProtNLM"/>
    </source>
</evidence>
<dbReference type="InterPro" id="IPR050134">
    <property type="entry name" value="NAD-dep_sirtuin_deacylases"/>
</dbReference>
<gene>
    <name evidence="3" type="ORF">ADUPG1_010515</name>
</gene>
<sequence length="743" mass="82986">MKRRKKTSDISVTYEKAAQALEDGDLLLILAGAGFSADSGLATYDSIASNPMYSSLGLDYADLCDTAWLAKDPDIFFGFWGNCYNSYVKAKPHPGYSILSNWCEKFRIKKDNWIESLEDDERKDWEVKRDKMQRDKEKGNSTRTIAGQPSVMQVSDKFHPSKHIHRLRIQPQPYFIATSNVDGIFEKSGMFSKSSFVEIHGSCLDWQCSLPCCEKVWRLNLDFQFYVDKHSLRAPKVIKIDRRSLQRLSRSSKHNSRTSSRPGSSLGSSSGRYPLLASSSAISHFSHSMRASTVLMKTAHVPHSSIVEDVERRRMNATFVTPGQQLAAFWQSGTSSRLNGASTESTHSRATPVSRSLAARMRMMYQTDAARKQQKQAKLGSDAATKLKEQFLKSLEASIQSKKPSESPTLAADGAEEATKEGKEKEPEGIDLVLDGEYTRAKFCAAITNSQNNKITQPDFVIFDEEEEERKAQKKLKDDIEAARKAIRKMTPAELALQSALASSASADISSDSSGSTSLDTFRRLRKQTLEESLAPKRDYRYGDDPGVFGGVGVGDATVTPDVAKTAPSVTGSVKVFDNREIEYRNQPACPSCGRLARPNVLMFDDGKWLDADDTHFKRWKRYATIVCGGKGGSKTAIRDDEMKNIVILEIGCGLKVPTLRRLSEKLCTLLGERCSLIRINPNHTKFGKGRTATDEPDGMAGRFFPIKATGLEALQAIDKKWERLVYDREMKSRRGKRRGKRF</sequence>
<accession>A0ABQ5JS55</accession>
<dbReference type="Proteomes" id="UP001057375">
    <property type="component" value="Unassembled WGS sequence"/>
</dbReference>
<keyword evidence="1" id="KW-0808">Transferase</keyword>
<dbReference type="PANTHER" id="PTHR11085">
    <property type="entry name" value="NAD-DEPENDENT PROTEIN DEACYLASE SIRTUIN-5, MITOCHONDRIAL-RELATED"/>
    <property type="match status" value="1"/>
</dbReference>
<dbReference type="InterPro" id="IPR026591">
    <property type="entry name" value="Sirtuin_cat_small_dom_sf"/>
</dbReference>
<evidence type="ECO:0000256" key="2">
    <source>
        <dbReference type="SAM" id="MobiDB-lite"/>
    </source>
</evidence>
<comment type="caution">
    <text evidence="3">The sequence shown here is derived from an EMBL/GenBank/DDBJ whole genome shotgun (WGS) entry which is preliminary data.</text>
</comment>